<accession>A0A6A5V8K3</accession>
<evidence type="ECO:0000313" key="3">
    <source>
        <dbReference type="Proteomes" id="UP000800036"/>
    </source>
</evidence>
<organism evidence="2 3">
    <name type="scientific">Bimuria novae-zelandiae CBS 107.79</name>
    <dbReference type="NCBI Taxonomy" id="1447943"/>
    <lineage>
        <taxon>Eukaryota</taxon>
        <taxon>Fungi</taxon>
        <taxon>Dikarya</taxon>
        <taxon>Ascomycota</taxon>
        <taxon>Pezizomycotina</taxon>
        <taxon>Dothideomycetes</taxon>
        <taxon>Pleosporomycetidae</taxon>
        <taxon>Pleosporales</taxon>
        <taxon>Massarineae</taxon>
        <taxon>Didymosphaeriaceae</taxon>
        <taxon>Bimuria</taxon>
    </lineage>
</organism>
<keyword evidence="3" id="KW-1185">Reference proteome</keyword>
<dbReference type="EMBL" id="ML976680">
    <property type="protein sequence ID" value="KAF1973454.1"/>
    <property type="molecule type" value="Genomic_DNA"/>
</dbReference>
<feature type="compositionally biased region" description="Polar residues" evidence="1">
    <location>
        <begin position="32"/>
        <end position="41"/>
    </location>
</feature>
<proteinExistence type="predicted"/>
<dbReference type="Proteomes" id="UP000800036">
    <property type="component" value="Unassembled WGS sequence"/>
</dbReference>
<evidence type="ECO:0000256" key="1">
    <source>
        <dbReference type="SAM" id="MobiDB-lite"/>
    </source>
</evidence>
<sequence length="56" mass="6154">MAAPKHAIRANPQKKRDLISPWLTLNMRATAQTYPGQSQVSEGRAGRQPVRRGGQA</sequence>
<dbReference type="AlphaFoldDB" id="A0A6A5V8K3"/>
<protein>
    <submittedName>
        <fullName evidence="2">Uncharacterized protein</fullName>
    </submittedName>
</protein>
<gene>
    <name evidence="2" type="ORF">BU23DRAFT_554075</name>
</gene>
<reference evidence="2" key="1">
    <citation type="journal article" date="2020" name="Stud. Mycol.">
        <title>101 Dothideomycetes genomes: a test case for predicting lifestyles and emergence of pathogens.</title>
        <authorList>
            <person name="Haridas S."/>
            <person name="Albert R."/>
            <person name="Binder M."/>
            <person name="Bloem J."/>
            <person name="Labutti K."/>
            <person name="Salamov A."/>
            <person name="Andreopoulos B."/>
            <person name="Baker S."/>
            <person name="Barry K."/>
            <person name="Bills G."/>
            <person name="Bluhm B."/>
            <person name="Cannon C."/>
            <person name="Castanera R."/>
            <person name="Culley D."/>
            <person name="Daum C."/>
            <person name="Ezra D."/>
            <person name="Gonzalez J."/>
            <person name="Henrissat B."/>
            <person name="Kuo A."/>
            <person name="Liang C."/>
            <person name="Lipzen A."/>
            <person name="Lutzoni F."/>
            <person name="Magnuson J."/>
            <person name="Mondo S."/>
            <person name="Nolan M."/>
            <person name="Ohm R."/>
            <person name="Pangilinan J."/>
            <person name="Park H.-J."/>
            <person name="Ramirez L."/>
            <person name="Alfaro M."/>
            <person name="Sun H."/>
            <person name="Tritt A."/>
            <person name="Yoshinaga Y."/>
            <person name="Zwiers L.-H."/>
            <person name="Turgeon B."/>
            <person name="Goodwin S."/>
            <person name="Spatafora J."/>
            <person name="Crous P."/>
            <person name="Grigoriev I."/>
        </authorList>
    </citation>
    <scope>NUCLEOTIDE SEQUENCE</scope>
    <source>
        <strain evidence="2">CBS 107.79</strain>
    </source>
</reference>
<feature type="region of interest" description="Disordered" evidence="1">
    <location>
        <begin position="32"/>
        <end position="56"/>
    </location>
</feature>
<name>A0A6A5V8K3_9PLEO</name>
<evidence type="ECO:0000313" key="2">
    <source>
        <dbReference type="EMBL" id="KAF1973454.1"/>
    </source>
</evidence>